<dbReference type="SMART" id="SM00028">
    <property type="entry name" value="TPR"/>
    <property type="match status" value="2"/>
</dbReference>
<dbReference type="PROSITE" id="PS50005">
    <property type="entry name" value="TPR"/>
    <property type="match status" value="1"/>
</dbReference>
<gene>
    <name evidence="3" type="ORF">LTR97_010982</name>
</gene>
<dbReference type="PANTHER" id="PTHR46423:SF1">
    <property type="entry name" value="RNA POLYMERASE II-ASSOCIATED PROTEIN 3"/>
    <property type="match status" value="1"/>
</dbReference>
<evidence type="ECO:0000313" key="3">
    <source>
        <dbReference type="EMBL" id="KAK5692669.1"/>
    </source>
</evidence>
<dbReference type="InterPro" id="IPR011990">
    <property type="entry name" value="TPR-like_helical_dom_sf"/>
</dbReference>
<dbReference type="InterPro" id="IPR051966">
    <property type="entry name" value="RPAP3"/>
</dbReference>
<protein>
    <recommendedName>
        <fullName evidence="5">Tetratricopeptide repeat protein</fullName>
    </recommendedName>
</protein>
<evidence type="ECO:0008006" key="5">
    <source>
        <dbReference type="Google" id="ProtNLM"/>
    </source>
</evidence>
<dbReference type="AlphaFoldDB" id="A0AAN7VZJ9"/>
<dbReference type="GO" id="GO:0101031">
    <property type="term" value="C:protein folding chaperone complex"/>
    <property type="evidence" value="ECO:0007669"/>
    <property type="project" value="TreeGrafter"/>
</dbReference>
<dbReference type="Gene3D" id="1.25.40.10">
    <property type="entry name" value="Tetratricopeptide repeat domain"/>
    <property type="match status" value="1"/>
</dbReference>
<evidence type="ECO:0000256" key="2">
    <source>
        <dbReference type="PROSITE-ProRule" id="PRU00339"/>
    </source>
</evidence>
<proteinExistence type="predicted"/>
<dbReference type="Proteomes" id="UP001310594">
    <property type="component" value="Unassembled WGS sequence"/>
</dbReference>
<dbReference type="SUPFAM" id="SSF48452">
    <property type="entry name" value="TPR-like"/>
    <property type="match status" value="1"/>
</dbReference>
<sequence length="253" mass="28297">MTTPGSDLTSEDVRKQGNELYKAGRFTEALTKYKHAAELAPSEAAPLSNLSAVYFELGRYDESYAAGTSALRLLADDNESARQKLYLRRAKSSIHVLKFRQAKEDVTRLASSNDKTALEACIRVSESSRARVPDAKAAHKKIILELPRYKPQIQDALEYYVIGHDSPESLYEDDLLRTDRGKVSLMFGGIGDARNFHLTLMITATDGMSGKLGDKLFGTIHTHLRLPLYANEKTVRESFQAHEQHEFHINPNG</sequence>
<name>A0AAN7VZJ9_9PEZI</name>
<keyword evidence="1 2" id="KW-0802">TPR repeat</keyword>
<evidence type="ECO:0000256" key="1">
    <source>
        <dbReference type="ARBA" id="ARBA00022803"/>
    </source>
</evidence>
<comment type="caution">
    <text evidence="3">The sequence shown here is derived from an EMBL/GenBank/DDBJ whole genome shotgun (WGS) entry which is preliminary data.</text>
</comment>
<dbReference type="EMBL" id="JAVRQU010000019">
    <property type="protein sequence ID" value="KAK5692669.1"/>
    <property type="molecule type" value="Genomic_DNA"/>
</dbReference>
<evidence type="ECO:0000313" key="4">
    <source>
        <dbReference type="Proteomes" id="UP001310594"/>
    </source>
</evidence>
<accession>A0AAN7VZJ9</accession>
<feature type="repeat" description="TPR" evidence="2">
    <location>
        <begin position="10"/>
        <end position="43"/>
    </location>
</feature>
<organism evidence="3 4">
    <name type="scientific">Elasticomyces elasticus</name>
    <dbReference type="NCBI Taxonomy" id="574655"/>
    <lineage>
        <taxon>Eukaryota</taxon>
        <taxon>Fungi</taxon>
        <taxon>Dikarya</taxon>
        <taxon>Ascomycota</taxon>
        <taxon>Pezizomycotina</taxon>
        <taxon>Dothideomycetes</taxon>
        <taxon>Dothideomycetidae</taxon>
        <taxon>Mycosphaerellales</taxon>
        <taxon>Teratosphaeriaceae</taxon>
        <taxon>Elasticomyces</taxon>
    </lineage>
</organism>
<dbReference type="InterPro" id="IPR019734">
    <property type="entry name" value="TPR_rpt"/>
</dbReference>
<dbReference type="Pfam" id="PF13414">
    <property type="entry name" value="TPR_11"/>
    <property type="match status" value="1"/>
</dbReference>
<dbReference type="PANTHER" id="PTHR46423">
    <property type="entry name" value="RNA POLYMERASE II-ASSOCIATED PROTEIN 3"/>
    <property type="match status" value="1"/>
</dbReference>
<reference evidence="3" key="1">
    <citation type="submission" date="2023-08" db="EMBL/GenBank/DDBJ databases">
        <title>Black Yeasts Isolated from many extreme environments.</title>
        <authorList>
            <person name="Coleine C."/>
            <person name="Stajich J.E."/>
            <person name="Selbmann L."/>
        </authorList>
    </citation>
    <scope>NUCLEOTIDE SEQUENCE</scope>
    <source>
        <strain evidence="3">CCFEE 5810</strain>
    </source>
</reference>